<protein>
    <submittedName>
        <fullName evidence="1">Uncharacterized protein</fullName>
    </submittedName>
</protein>
<reference evidence="1 2" key="1">
    <citation type="submission" date="2018-05" db="EMBL/GenBank/DDBJ databases">
        <title>Genomic Encyclopedia of Type Strains, Phase IV (KMG-IV): sequencing the most valuable type-strain genomes for metagenomic binning, comparative biology and taxonomic classification.</title>
        <authorList>
            <person name="Goeker M."/>
        </authorList>
    </citation>
    <scope>NUCLEOTIDE SEQUENCE [LARGE SCALE GENOMIC DNA]</scope>
    <source>
        <strain evidence="1 2">DSM 44704</strain>
    </source>
</reference>
<sequence length="293" mass="31830">MTYDQLMQHAKEIREKAVEVGSQEEPRELAEKRYQHIEPLFEPFSRLPDPAKYDPLIFALKAAMAELNNQSVTHTDLSKDVALQGTDLARMITTGGYLDAWTGDAAIVFKANFIDRFTTISGNQFTAMSVMKGVLEAQQAMWRAARVDIDNIAHVARDALNNSGGYCPANWKYGATVLSAITTVIGVGITAVTGGVASIAAVGAAATMSNAMNDAAQLPMNSASAIIGAMTHAIEELFTRIHDAQLQKIVPASRTWVDELHKNRDLMVSARPNLADMNDRELIGRGGMGKPNR</sequence>
<organism evidence="1 2">
    <name type="scientific">Nocardia tenerifensis</name>
    <dbReference type="NCBI Taxonomy" id="228006"/>
    <lineage>
        <taxon>Bacteria</taxon>
        <taxon>Bacillati</taxon>
        <taxon>Actinomycetota</taxon>
        <taxon>Actinomycetes</taxon>
        <taxon>Mycobacteriales</taxon>
        <taxon>Nocardiaceae</taxon>
        <taxon>Nocardia</taxon>
    </lineage>
</organism>
<evidence type="ECO:0000313" key="2">
    <source>
        <dbReference type="Proteomes" id="UP000247569"/>
    </source>
</evidence>
<dbReference type="AlphaFoldDB" id="A0A318JNP5"/>
<accession>A0A318JNP5</accession>
<name>A0A318JNP5_9NOCA</name>
<evidence type="ECO:0000313" key="1">
    <source>
        <dbReference type="EMBL" id="PXX53402.1"/>
    </source>
</evidence>
<dbReference type="OrthoDB" id="5194430at2"/>
<dbReference type="Proteomes" id="UP000247569">
    <property type="component" value="Unassembled WGS sequence"/>
</dbReference>
<comment type="caution">
    <text evidence="1">The sequence shown here is derived from an EMBL/GenBank/DDBJ whole genome shotgun (WGS) entry which is preliminary data.</text>
</comment>
<dbReference type="RefSeq" id="WP_040743165.1">
    <property type="nucleotide sequence ID" value="NZ_QJKF01000027.1"/>
</dbReference>
<keyword evidence="2" id="KW-1185">Reference proteome</keyword>
<dbReference type="EMBL" id="QJKF01000027">
    <property type="protein sequence ID" value="PXX53402.1"/>
    <property type="molecule type" value="Genomic_DNA"/>
</dbReference>
<gene>
    <name evidence="1" type="ORF">DFR70_12713</name>
</gene>
<proteinExistence type="predicted"/>